<evidence type="ECO:0000256" key="1">
    <source>
        <dbReference type="ARBA" id="ARBA00005010"/>
    </source>
</evidence>
<dbReference type="PANTHER" id="PTHR45790">
    <property type="entry name" value="SIROHEME SYNTHASE-RELATED"/>
    <property type="match status" value="1"/>
</dbReference>
<dbReference type="SUPFAM" id="SSF53790">
    <property type="entry name" value="Tetrapyrrole methylase"/>
    <property type="match status" value="1"/>
</dbReference>
<dbReference type="PANTHER" id="PTHR45790:SF1">
    <property type="entry name" value="SIROHEME SYNTHASE"/>
    <property type="match status" value="1"/>
</dbReference>
<dbReference type="InterPro" id="IPR028281">
    <property type="entry name" value="Sirohaem_synthase_central"/>
</dbReference>
<dbReference type="AlphaFoldDB" id="A0A0G4EZ17"/>
<evidence type="ECO:0000259" key="14">
    <source>
        <dbReference type="Pfam" id="PF00590"/>
    </source>
</evidence>
<dbReference type="NCBIfam" id="TIGR01470">
    <property type="entry name" value="cysG_Nterm"/>
    <property type="match status" value="1"/>
</dbReference>
<dbReference type="InterPro" id="IPR036291">
    <property type="entry name" value="NAD(P)-bd_dom_sf"/>
</dbReference>
<evidence type="ECO:0000313" key="18">
    <source>
        <dbReference type="Proteomes" id="UP000041254"/>
    </source>
</evidence>
<keyword evidence="4 12" id="KW-0808">Transferase</keyword>
<dbReference type="Pfam" id="PF14824">
    <property type="entry name" value="Sirohm_synth_M"/>
    <property type="match status" value="1"/>
</dbReference>
<dbReference type="InterPro" id="IPR006367">
    <property type="entry name" value="Sirohaem_synthase_N"/>
</dbReference>
<reference evidence="17 18" key="1">
    <citation type="submission" date="2014-11" db="EMBL/GenBank/DDBJ databases">
        <authorList>
            <person name="Zhu J."/>
            <person name="Qi W."/>
            <person name="Song R."/>
        </authorList>
    </citation>
    <scope>NUCLEOTIDE SEQUENCE [LARGE SCALE GENOMIC DNA]</scope>
</reference>
<keyword evidence="2" id="KW-0169">Cobalamin biosynthesis</keyword>
<evidence type="ECO:0000256" key="11">
    <source>
        <dbReference type="ARBA" id="ARBA00047561"/>
    </source>
</evidence>
<accession>A0A0G4EZ17</accession>
<dbReference type="STRING" id="1169540.A0A0G4EZ17"/>
<dbReference type="Gene3D" id="3.30.950.10">
    <property type="entry name" value="Methyltransferase, Cobalt-precorrin-4 Transmethylase, Domain 2"/>
    <property type="match status" value="1"/>
</dbReference>
<dbReference type="OrthoDB" id="508204at2759"/>
<keyword evidence="10" id="KW-0511">Multifunctional enzyme</keyword>
<evidence type="ECO:0000256" key="7">
    <source>
        <dbReference type="ARBA" id="ARBA00023027"/>
    </source>
</evidence>
<dbReference type="InterPro" id="IPR012409">
    <property type="entry name" value="Sirohaem_synth"/>
</dbReference>
<dbReference type="GO" id="GO:0051287">
    <property type="term" value="F:NAD binding"/>
    <property type="evidence" value="ECO:0007669"/>
    <property type="project" value="InterPro"/>
</dbReference>
<evidence type="ECO:0000313" key="17">
    <source>
        <dbReference type="EMBL" id="CEM04229.1"/>
    </source>
</evidence>
<evidence type="ECO:0000256" key="4">
    <source>
        <dbReference type="ARBA" id="ARBA00022679"/>
    </source>
</evidence>
<comment type="catalytic activity">
    <reaction evidence="11">
        <text>precorrin-2 + NAD(+) = sirohydrochlorin + NADH + 2 H(+)</text>
        <dbReference type="Rhea" id="RHEA:15613"/>
        <dbReference type="ChEBI" id="CHEBI:15378"/>
        <dbReference type="ChEBI" id="CHEBI:57540"/>
        <dbReference type="ChEBI" id="CHEBI:57945"/>
        <dbReference type="ChEBI" id="CHEBI:58351"/>
        <dbReference type="ChEBI" id="CHEBI:58827"/>
        <dbReference type="EC" id="1.3.1.76"/>
    </reaction>
</comment>
<dbReference type="Gene3D" id="3.30.160.110">
    <property type="entry name" value="Siroheme synthase, domain 2"/>
    <property type="match status" value="1"/>
</dbReference>
<evidence type="ECO:0000256" key="2">
    <source>
        <dbReference type="ARBA" id="ARBA00022573"/>
    </source>
</evidence>
<dbReference type="InterPro" id="IPR000878">
    <property type="entry name" value="4pyrrol_Mease"/>
</dbReference>
<keyword evidence="8" id="KW-0456">Lyase</keyword>
<keyword evidence="6" id="KW-0560">Oxidoreductase</keyword>
<dbReference type="FunFam" id="3.40.1010.10:FF:000001">
    <property type="entry name" value="Siroheme synthase"/>
    <property type="match status" value="1"/>
</dbReference>
<evidence type="ECO:0000256" key="3">
    <source>
        <dbReference type="ARBA" id="ARBA00022603"/>
    </source>
</evidence>
<dbReference type="HAMAP" id="MF_01646">
    <property type="entry name" value="Siroheme_synth"/>
    <property type="match status" value="1"/>
</dbReference>
<comment type="similarity">
    <text evidence="12">Belongs to the precorrin methyltransferase family.</text>
</comment>
<sequence length="504" mass="54450">MSEAPLDYFPLFLNLKGRSALIVGGGEIAHRKAALLLRCGAQVTVVAPDVVEKVKNLPLEWLDVPYASSLLQEKRYMLVVAATDSPSVNEQVARDAEETNALVNVVSDPSLCSFIFPSVIDRSPVVIAVSTGGASPVLARMLRTKLESLIPMAYGRLASLIGRCRDRLKAMVESLNAKRGFWEEVIEGPVAELVFANRENDAEALLETKLREAATAAASEEGPTCPAAPRPSASDREATNGAMASGAEKSGGVGEVYLVGAGPGDPDLLTFRALRLMQQADVVVYDRLVSKEILDLCRRDAEMINAGKEPKHHTIPQSEINDLLTQLALKGRRVLRLKGGDPFIFGRGGEELVKLCAHQIPFQVVPGITAASGCSAYCGIPLTHRDYAQSVRFLTGHAREDHVLELPWDNLVHSNRETLVFYMGMLSLGKIFSELISHGMPPARPAAVVQQGTTPEQRVLVGTLESLPGLVESADPKIKPPALVIVGEVVGLHKKLWWFGQPAD</sequence>
<dbReference type="InterPro" id="IPR006366">
    <property type="entry name" value="CobA/CysG_C"/>
</dbReference>
<keyword evidence="7" id="KW-0520">NAD</keyword>
<evidence type="ECO:0000256" key="10">
    <source>
        <dbReference type="ARBA" id="ARBA00023268"/>
    </source>
</evidence>
<dbReference type="InterPro" id="IPR003043">
    <property type="entry name" value="Uropor_MeTrfase_CS"/>
</dbReference>
<dbReference type="Gene3D" id="1.10.8.210">
    <property type="entry name" value="Sirohaem synthase, dimerisation domain"/>
    <property type="match status" value="1"/>
</dbReference>
<evidence type="ECO:0000256" key="5">
    <source>
        <dbReference type="ARBA" id="ARBA00022691"/>
    </source>
</evidence>
<gene>
    <name evidence="17" type="ORF">Vbra_8617</name>
</gene>
<proteinExistence type="inferred from homology"/>
<dbReference type="GO" id="GO:0019354">
    <property type="term" value="P:siroheme biosynthetic process"/>
    <property type="evidence" value="ECO:0007669"/>
    <property type="project" value="UniProtKB-UniPathway"/>
</dbReference>
<dbReference type="Gene3D" id="3.40.1010.10">
    <property type="entry name" value="Cobalt-precorrin-4 Transmethylase, Domain 1"/>
    <property type="match status" value="1"/>
</dbReference>
<evidence type="ECO:0000256" key="13">
    <source>
        <dbReference type="SAM" id="MobiDB-lite"/>
    </source>
</evidence>
<dbReference type="VEuPathDB" id="CryptoDB:Vbra_8617"/>
<dbReference type="Pfam" id="PF13241">
    <property type="entry name" value="NAD_binding_7"/>
    <property type="match status" value="1"/>
</dbReference>
<dbReference type="InterPro" id="IPR050161">
    <property type="entry name" value="Siro_Cobalamin_biosynth"/>
</dbReference>
<dbReference type="GO" id="GO:0004851">
    <property type="term" value="F:uroporphyrin-III C-methyltransferase activity"/>
    <property type="evidence" value="ECO:0007669"/>
    <property type="project" value="InterPro"/>
</dbReference>
<dbReference type="NCBIfam" id="NF004790">
    <property type="entry name" value="PRK06136.1"/>
    <property type="match status" value="1"/>
</dbReference>
<dbReference type="PROSITE" id="PS00840">
    <property type="entry name" value="SUMT_2"/>
    <property type="match status" value="1"/>
</dbReference>
<evidence type="ECO:0000256" key="8">
    <source>
        <dbReference type="ARBA" id="ARBA00023239"/>
    </source>
</evidence>
<evidence type="ECO:0000259" key="16">
    <source>
        <dbReference type="Pfam" id="PF14824"/>
    </source>
</evidence>
<dbReference type="UniPathway" id="UPA00262">
    <property type="reaction ID" value="UER00222"/>
</dbReference>
<feature type="region of interest" description="Disordered" evidence="13">
    <location>
        <begin position="216"/>
        <end position="248"/>
    </location>
</feature>
<evidence type="ECO:0000256" key="12">
    <source>
        <dbReference type="RuleBase" id="RU003960"/>
    </source>
</evidence>
<dbReference type="FunFam" id="3.30.950.10:FF:000001">
    <property type="entry name" value="Siroheme synthase"/>
    <property type="match status" value="1"/>
</dbReference>
<protein>
    <submittedName>
        <fullName evidence="17">Uncharacterized protein</fullName>
    </submittedName>
</protein>
<dbReference type="PIRSF" id="PIRSF036426">
    <property type="entry name" value="Sirohaem_synth"/>
    <property type="match status" value="1"/>
</dbReference>
<dbReference type="GO" id="GO:0043115">
    <property type="term" value="F:precorrin-2 dehydrogenase activity"/>
    <property type="evidence" value="ECO:0007669"/>
    <property type="project" value="UniProtKB-EC"/>
</dbReference>
<evidence type="ECO:0000256" key="9">
    <source>
        <dbReference type="ARBA" id="ARBA00023244"/>
    </source>
</evidence>
<dbReference type="InParanoid" id="A0A0G4EZ17"/>
<keyword evidence="18" id="KW-1185">Reference proteome</keyword>
<dbReference type="NCBIfam" id="TIGR01469">
    <property type="entry name" value="cobA_cysG_Cterm"/>
    <property type="match status" value="1"/>
</dbReference>
<keyword evidence="5" id="KW-0949">S-adenosyl-L-methionine</keyword>
<dbReference type="Proteomes" id="UP000041254">
    <property type="component" value="Unassembled WGS sequence"/>
</dbReference>
<feature type="domain" description="Sirohaem synthase dimerisation" evidence="15">
    <location>
        <begin position="153"/>
        <end position="210"/>
    </location>
</feature>
<organism evidence="17 18">
    <name type="scientific">Vitrella brassicaformis (strain CCMP3155)</name>
    <dbReference type="NCBI Taxonomy" id="1169540"/>
    <lineage>
        <taxon>Eukaryota</taxon>
        <taxon>Sar</taxon>
        <taxon>Alveolata</taxon>
        <taxon>Colpodellida</taxon>
        <taxon>Vitrellaceae</taxon>
        <taxon>Vitrella</taxon>
    </lineage>
</organism>
<dbReference type="InterPro" id="IPR019478">
    <property type="entry name" value="Sirohaem_synthase_dimer_dom"/>
</dbReference>
<comment type="pathway">
    <text evidence="1">Porphyrin-containing compound metabolism; siroheme biosynthesis; sirohydrochlorin from precorrin-2: step 1/1.</text>
</comment>
<feature type="domain" description="Tetrapyrrole methylase" evidence="14">
    <location>
        <begin position="256"/>
        <end position="467"/>
    </location>
</feature>
<dbReference type="Pfam" id="PF00590">
    <property type="entry name" value="TP_methylase"/>
    <property type="match status" value="1"/>
</dbReference>
<dbReference type="SUPFAM" id="SSF51735">
    <property type="entry name" value="NAD(P)-binding Rossmann-fold domains"/>
    <property type="match status" value="1"/>
</dbReference>
<dbReference type="SUPFAM" id="SSF75615">
    <property type="entry name" value="Siroheme synthase middle domains-like"/>
    <property type="match status" value="1"/>
</dbReference>
<dbReference type="InterPro" id="IPR014777">
    <property type="entry name" value="4pyrrole_Mease_sub1"/>
</dbReference>
<dbReference type="Pfam" id="PF10414">
    <property type="entry name" value="CysG_dimeriser"/>
    <property type="match status" value="1"/>
</dbReference>
<name>A0A0G4EZ17_VITBC</name>
<dbReference type="Gene3D" id="3.40.50.720">
    <property type="entry name" value="NAD(P)-binding Rossmann-like Domain"/>
    <property type="match status" value="1"/>
</dbReference>
<dbReference type="GO" id="GO:0032259">
    <property type="term" value="P:methylation"/>
    <property type="evidence" value="ECO:0007669"/>
    <property type="project" value="UniProtKB-KW"/>
</dbReference>
<dbReference type="InterPro" id="IPR014776">
    <property type="entry name" value="4pyrrole_Mease_sub2"/>
</dbReference>
<dbReference type="FunFam" id="3.30.160.110:FF:000001">
    <property type="entry name" value="Siroheme synthase"/>
    <property type="match status" value="1"/>
</dbReference>
<feature type="domain" description="Siroheme synthase central" evidence="16">
    <location>
        <begin position="127"/>
        <end position="148"/>
    </location>
</feature>
<dbReference type="InterPro" id="IPR035996">
    <property type="entry name" value="4pyrrol_Methylase_sf"/>
</dbReference>
<keyword evidence="3 12" id="KW-0489">Methyltransferase</keyword>
<dbReference type="NCBIfam" id="NF007922">
    <property type="entry name" value="PRK10637.1"/>
    <property type="match status" value="1"/>
</dbReference>
<dbReference type="GO" id="GO:0051266">
    <property type="term" value="F:sirohydrochlorin ferrochelatase activity"/>
    <property type="evidence" value="ECO:0007669"/>
    <property type="project" value="InterPro"/>
</dbReference>
<dbReference type="CDD" id="cd11642">
    <property type="entry name" value="SUMT"/>
    <property type="match status" value="1"/>
</dbReference>
<evidence type="ECO:0000256" key="6">
    <source>
        <dbReference type="ARBA" id="ARBA00023002"/>
    </source>
</evidence>
<dbReference type="InterPro" id="IPR037115">
    <property type="entry name" value="Sirohaem_synt_dimer_dom_sf"/>
</dbReference>
<keyword evidence="9" id="KW-0627">Porphyrin biosynthesis</keyword>
<dbReference type="EMBL" id="CDMY01000348">
    <property type="protein sequence ID" value="CEM04229.1"/>
    <property type="molecule type" value="Genomic_DNA"/>
</dbReference>
<evidence type="ECO:0000259" key="15">
    <source>
        <dbReference type="Pfam" id="PF10414"/>
    </source>
</evidence>